<comment type="caution">
    <text evidence="1">The sequence shown here is derived from an EMBL/GenBank/DDBJ whole genome shotgun (WGS) entry which is preliminary data.</text>
</comment>
<dbReference type="Gene3D" id="2.40.100.10">
    <property type="entry name" value="Cyclophilin-like"/>
    <property type="match status" value="1"/>
</dbReference>
<reference evidence="1" key="1">
    <citation type="submission" date="2019-07" db="EMBL/GenBank/DDBJ databases">
        <authorList>
            <person name="Dittberner H."/>
        </authorList>
    </citation>
    <scope>NUCLEOTIDE SEQUENCE [LARGE SCALE GENOMIC DNA]</scope>
</reference>
<evidence type="ECO:0000313" key="2">
    <source>
        <dbReference type="Proteomes" id="UP000489600"/>
    </source>
</evidence>
<keyword evidence="2" id="KW-1185">Reference proteome</keyword>
<organism evidence="1 2">
    <name type="scientific">Arabis nemorensis</name>
    <dbReference type="NCBI Taxonomy" id="586526"/>
    <lineage>
        <taxon>Eukaryota</taxon>
        <taxon>Viridiplantae</taxon>
        <taxon>Streptophyta</taxon>
        <taxon>Embryophyta</taxon>
        <taxon>Tracheophyta</taxon>
        <taxon>Spermatophyta</taxon>
        <taxon>Magnoliopsida</taxon>
        <taxon>eudicotyledons</taxon>
        <taxon>Gunneridae</taxon>
        <taxon>Pentapetalae</taxon>
        <taxon>rosids</taxon>
        <taxon>malvids</taxon>
        <taxon>Brassicales</taxon>
        <taxon>Brassicaceae</taxon>
        <taxon>Arabideae</taxon>
        <taxon>Arabis</taxon>
    </lineage>
</organism>
<dbReference type="InterPro" id="IPR029000">
    <property type="entry name" value="Cyclophilin-like_dom_sf"/>
</dbReference>
<dbReference type="SUPFAM" id="SSF50891">
    <property type="entry name" value="Cyclophilin-like"/>
    <property type="match status" value="1"/>
</dbReference>
<evidence type="ECO:0000313" key="1">
    <source>
        <dbReference type="EMBL" id="VVA93990.1"/>
    </source>
</evidence>
<protein>
    <submittedName>
        <fullName evidence="1">Uncharacterized protein</fullName>
    </submittedName>
</protein>
<name>A0A565AY13_9BRAS</name>
<accession>A0A565AY13</accession>
<gene>
    <name evidence="1" type="ORF">ANE_LOCUS4435</name>
</gene>
<dbReference type="AlphaFoldDB" id="A0A565AY13"/>
<sequence length="76" mass="8405">MLSYSRVFIRDLQSYGYVDFITGSMISARRIVIGFYGDDPQTVENFRALCPGKKGFGLEWHCGSFGSGVITLTALS</sequence>
<dbReference type="Proteomes" id="UP000489600">
    <property type="component" value="Unassembled WGS sequence"/>
</dbReference>
<proteinExistence type="predicted"/>
<dbReference type="EMBL" id="CABITT030000002">
    <property type="protein sequence ID" value="VVA93990.1"/>
    <property type="molecule type" value="Genomic_DNA"/>
</dbReference>